<dbReference type="PANTHER" id="PTHR39966:SF1">
    <property type="entry name" value="HEMERYTHRIN-LIKE DOMAIN-CONTAINING PROTEIN"/>
    <property type="match status" value="1"/>
</dbReference>
<evidence type="ECO:0000313" key="2">
    <source>
        <dbReference type="EMBL" id="AFD01167.1"/>
    </source>
</evidence>
<dbReference type="AlphaFoldDB" id="H8I6G9"/>
<dbReference type="EMBL" id="CP003243">
    <property type="protein sequence ID" value="AFD01167.1"/>
    <property type="molecule type" value="Genomic_DNA"/>
</dbReference>
<gene>
    <name evidence="2" type="ordered locus">Mtc_2438</name>
</gene>
<dbReference type="KEGG" id="mez:Mtc_2438"/>
<accession>H8I6G9</accession>
<dbReference type="InterPro" id="IPR012312">
    <property type="entry name" value="Hemerythrin-like"/>
</dbReference>
<dbReference type="PANTHER" id="PTHR39966">
    <property type="entry name" value="BLL2471 PROTEIN-RELATED"/>
    <property type="match status" value="1"/>
</dbReference>
<protein>
    <recommendedName>
        <fullName evidence="1">Hemerythrin-like domain-containing protein</fullName>
    </recommendedName>
</protein>
<dbReference type="RefSeq" id="WP_014406998.1">
    <property type="nucleotide sequence ID" value="NC_017034.1"/>
</dbReference>
<reference evidence="2 3" key="1">
    <citation type="journal article" date="2012" name="J. Bacteriol.">
        <title>Complete genome sequence of a thermophilic methanogen, Methanocella conradii HZ254, isolated from Chinese rice field soil.</title>
        <authorList>
            <person name="Lu Z."/>
            <person name="Lu Y."/>
        </authorList>
    </citation>
    <scope>NUCLEOTIDE SEQUENCE [LARGE SCALE GENOMIC DNA]</scope>
    <source>
        <strain evidence="3">DSM 24694 / JCM 17849 / CGMCC 1.5162 / HZ254</strain>
    </source>
</reference>
<dbReference type="Proteomes" id="UP000005233">
    <property type="component" value="Chromosome"/>
</dbReference>
<dbReference type="HOGENOM" id="CLU_095978_2_0_2"/>
<keyword evidence="3" id="KW-1185">Reference proteome</keyword>
<dbReference type="GeneID" id="11972616"/>
<dbReference type="CDD" id="cd12108">
    <property type="entry name" value="Hr-like"/>
    <property type="match status" value="1"/>
</dbReference>
<dbReference type="Pfam" id="PF01814">
    <property type="entry name" value="Hemerythrin"/>
    <property type="match status" value="1"/>
</dbReference>
<sequence length="192" mass="22458">MAQVQRGMLPAGALMAEHRLIERMLSLMRVELDRIGAYGRADPDFIGSAASFIKEYADICHHGKEERVLFVRLSEKPVSPGLKKMMDDLMEEHVFIRNLTNDLARANESYIQGKPEATADIISSINSIVEFYPRHVEKEEEHFFLPAMDYFSDAERRDMLQTFHEFDSRLFHDEYRMVVSSLEERWHVQPRH</sequence>
<name>H8I6G9_METCZ</name>
<dbReference type="STRING" id="1041930.Mtc_2438"/>
<dbReference type="GO" id="GO:0005886">
    <property type="term" value="C:plasma membrane"/>
    <property type="evidence" value="ECO:0007669"/>
    <property type="project" value="TreeGrafter"/>
</dbReference>
<feature type="domain" description="Hemerythrin-like" evidence="1">
    <location>
        <begin position="13"/>
        <end position="144"/>
    </location>
</feature>
<dbReference type="Gene3D" id="1.20.120.520">
    <property type="entry name" value="nmb1532 protein domain like"/>
    <property type="match status" value="1"/>
</dbReference>
<evidence type="ECO:0000259" key="1">
    <source>
        <dbReference type="Pfam" id="PF01814"/>
    </source>
</evidence>
<proteinExistence type="predicted"/>
<dbReference type="eggNOG" id="arCOG01471">
    <property type="taxonomic scope" value="Archaea"/>
</dbReference>
<organism evidence="2 3">
    <name type="scientific">Methanocella conradii (strain DSM 24694 / JCM 17849 / CGMCC 1.5162 / HZ254)</name>
    <dbReference type="NCBI Taxonomy" id="1041930"/>
    <lineage>
        <taxon>Archaea</taxon>
        <taxon>Methanobacteriati</taxon>
        <taxon>Methanobacteriota</taxon>
        <taxon>Stenosarchaea group</taxon>
        <taxon>Methanomicrobia</taxon>
        <taxon>Methanocellales</taxon>
        <taxon>Methanocellaceae</taxon>
        <taxon>Methanocella</taxon>
    </lineage>
</organism>
<evidence type="ECO:0000313" key="3">
    <source>
        <dbReference type="Proteomes" id="UP000005233"/>
    </source>
</evidence>